<evidence type="ECO:0000256" key="2">
    <source>
        <dbReference type="ARBA" id="ARBA00005675"/>
    </source>
</evidence>
<dbReference type="PANTHER" id="PTHR43294:SF21">
    <property type="entry name" value="CATION TRANSPORTING ATPASE"/>
    <property type="match status" value="1"/>
</dbReference>
<dbReference type="InterPro" id="IPR023214">
    <property type="entry name" value="HAD_sf"/>
</dbReference>
<comment type="similarity">
    <text evidence="2">Belongs to the cation transport ATPase (P-type) (TC 3.A.3) family. Type IIA subfamily.</text>
</comment>
<dbReference type="SFLD" id="SFLDS00003">
    <property type="entry name" value="Haloacid_Dehalogenase"/>
    <property type="match status" value="1"/>
</dbReference>
<evidence type="ECO:0000313" key="14">
    <source>
        <dbReference type="EMBL" id="KAB8181791.1"/>
    </source>
</evidence>
<dbReference type="Pfam" id="PF00690">
    <property type="entry name" value="Cation_ATPase_N"/>
    <property type="match status" value="1"/>
</dbReference>
<dbReference type="Pfam" id="PF13246">
    <property type="entry name" value="Cation_ATPase"/>
    <property type="match status" value="1"/>
</dbReference>
<dbReference type="Proteomes" id="UP000312512">
    <property type="component" value="Unassembled WGS sequence"/>
</dbReference>
<evidence type="ECO:0000256" key="10">
    <source>
        <dbReference type="ARBA" id="ARBA00022989"/>
    </source>
</evidence>
<evidence type="ECO:0000256" key="6">
    <source>
        <dbReference type="ARBA" id="ARBA00022741"/>
    </source>
</evidence>
<dbReference type="SFLD" id="SFLDF00027">
    <property type="entry name" value="p-type_atpase"/>
    <property type="match status" value="1"/>
</dbReference>
<dbReference type="Gene3D" id="1.20.1110.10">
    <property type="entry name" value="Calcium-transporting ATPase, transmembrane domain"/>
    <property type="match status" value="1"/>
</dbReference>
<comment type="subcellular location">
    <subcellularLocation>
        <location evidence="1">Cell membrane</location>
        <topology evidence="1">Multi-pass membrane protein</topology>
    </subcellularLocation>
</comment>
<dbReference type="FunFam" id="3.40.50.1000:FF:000083">
    <property type="entry name" value="Sodium/potassium-transporting ATPase subunit alpha"/>
    <property type="match status" value="1"/>
</dbReference>
<evidence type="ECO:0000256" key="9">
    <source>
        <dbReference type="ARBA" id="ARBA00022967"/>
    </source>
</evidence>
<dbReference type="Gene3D" id="3.40.1110.10">
    <property type="entry name" value="Calcium-transporting ATPase, cytoplasmic domain N"/>
    <property type="match status" value="1"/>
</dbReference>
<evidence type="ECO:0000259" key="13">
    <source>
        <dbReference type="SMART" id="SM00831"/>
    </source>
</evidence>
<evidence type="ECO:0000256" key="11">
    <source>
        <dbReference type="ARBA" id="ARBA00023136"/>
    </source>
</evidence>
<dbReference type="InterPro" id="IPR023299">
    <property type="entry name" value="ATPase_P-typ_cyto_dom_N"/>
</dbReference>
<dbReference type="AlphaFoldDB" id="A0A5C4USI1"/>
<keyword evidence="10" id="KW-1133">Transmembrane helix</keyword>
<evidence type="ECO:0000256" key="3">
    <source>
        <dbReference type="ARBA" id="ARBA00022475"/>
    </source>
</evidence>
<dbReference type="InterPro" id="IPR023298">
    <property type="entry name" value="ATPase_P-typ_TM_dom_sf"/>
</dbReference>
<feature type="domain" description="Cation-transporting P-type ATPase N-terminal" evidence="13">
    <location>
        <begin position="16"/>
        <end position="87"/>
    </location>
</feature>
<dbReference type="SUPFAM" id="SSF81660">
    <property type="entry name" value="Metal cation-transporting ATPase, ATP-binding domain N"/>
    <property type="match status" value="1"/>
</dbReference>
<dbReference type="InterPro" id="IPR006068">
    <property type="entry name" value="ATPase_P-typ_cation-transptr_C"/>
</dbReference>
<protein>
    <submittedName>
        <fullName evidence="14">HAD-IC family P-type ATPase</fullName>
    </submittedName>
</protein>
<keyword evidence="15" id="KW-1185">Reference proteome</keyword>
<dbReference type="SUPFAM" id="SSF81653">
    <property type="entry name" value="Calcium ATPase, transduction domain A"/>
    <property type="match status" value="1"/>
</dbReference>
<dbReference type="Pfam" id="PF00689">
    <property type="entry name" value="Cation_ATPase_C"/>
    <property type="match status" value="1"/>
</dbReference>
<keyword evidence="7" id="KW-0067">ATP-binding</keyword>
<dbReference type="PROSITE" id="PS00154">
    <property type="entry name" value="ATPASE_E1_E2"/>
    <property type="match status" value="1"/>
</dbReference>
<evidence type="ECO:0000256" key="12">
    <source>
        <dbReference type="ARBA" id="ARBA00049360"/>
    </source>
</evidence>
<evidence type="ECO:0000256" key="4">
    <source>
        <dbReference type="ARBA" id="ARBA00022553"/>
    </source>
</evidence>
<dbReference type="SMART" id="SM00831">
    <property type="entry name" value="Cation_ATPase_N"/>
    <property type="match status" value="1"/>
</dbReference>
<dbReference type="SFLD" id="SFLDG00002">
    <property type="entry name" value="C1.7:_P-type_atpase_like"/>
    <property type="match status" value="1"/>
</dbReference>
<dbReference type="NCBIfam" id="TIGR01494">
    <property type="entry name" value="ATPase_P-type"/>
    <property type="match status" value="3"/>
</dbReference>
<keyword evidence="5" id="KW-0812">Transmembrane</keyword>
<evidence type="ECO:0000256" key="5">
    <source>
        <dbReference type="ARBA" id="ARBA00022692"/>
    </source>
</evidence>
<evidence type="ECO:0000313" key="15">
    <source>
        <dbReference type="Proteomes" id="UP000312512"/>
    </source>
</evidence>
<proteinExistence type="inferred from homology"/>
<dbReference type="InterPro" id="IPR059000">
    <property type="entry name" value="ATPase_P-type_domA"/>
</dbReference>
<keyword evidence="4" id="KW-0597">Phosphoprotein</keyword>
<keyword evidence="6" id="KW-0547">Nucleotide-binding</keyword>
<dbReference type="SUPFAM" id="SSF56784">
    <property type="entry name" value="HAD-like"/>
    <property type="match status" value="1"/>
</dbReference>
<dbReference type="GO" id="GO:0016887">
    <property type="term" value="F:ATP hydrolysis activity"/>
    <property type="evidence" value="ECO:0007669"/>
    <property type="project" value="InterPro"/>
</dbReference>
<dbReference type="GO" id="GO:0005524">
    <property type="term" value="F:ATP binding"/>
    <property type="evidence" value="ECO:0007669"/>
    <property type="project" value="UniProtKB-KW"/>
</dbReference>
<dbReference type="FunFam" id="2.70.150.10:FF:000160">
    <property type="entry name" value="Sarcoplasmic/endoplasmic reticulum calcium ATPase 1"/>
    <property type="match status" value="1"/>
</dbReference>
<dbReference type="PANTHER" id="PTHR43294">
    <property type="entry name" value="SODIUM/POTASSIUM-TRANSPORTING ATPASE SUBUNIT ALPHA"/>
    <property type="match status" value="1"/>
</dbReference>
<dbReference type="InterPro" id="IPR044492">
    <property type="entry name" value="P_typ_ATPase_HD_dom"/>
</dbReference>
<keyword evidence="8" id="KW-0460">Magnesium</keyword>
<dbReference type="PRINTS" id="PR00121">
    <property type="entry name" value="NAKATPASE"/>
</dbReference>
<dbReference type="Pfam" id="PF00122">
    <property type="entry name" value="E1-E2_ATPase"/>
    <property type="match status" value="1"/>
</dbReference>
<accession>A0A5C4USI1</accession>
<dbReference type="InterPro" id="IPR050510">
    <property type="entry name" value="Cation_transp_ATPase_P-type"/>
</dbReference>
<sequence length="927" mass="99051">MRSRHQAWVQPSGVNPEEAAELLLRDLRSSRRGLSSAEARRRLVQYGRNELRRRGTRRWPGELGRQFTHPLALLLWVAAALLLIVGSLVVAAAVMLIIVLNAAFAFVQEIQAERAVEALAQYIPQRAKAVRDGSAQEIDAAELVPGDIVVLEEGDRVAADVRLLAGAIEVDMSALTGESVPTLRSASILDVDVPVLRAHELVFSGTNCTGGEAHGVVFATGMTTELGRIAALSERVKPAPSPLERQVRRVAWFIAGVSLVLALAFIPAAVFGAHLSPVDSLVFAAGLLAGMVPEGLLPVITLALAVAVKALAARGALVKRLSAVETLGSTDVICTDKTGTLTENRMRPLAVWTLAGRCDLQGVPPGSVNAPPGSPLSSAGHIAAACNNAHFQSGKEPSGDPTEVAVLLAAQALGADPDAARREAARRWQFHFNPELKLMSTIDQRDGRLVVHTKGAPETLLPRCATFLDPHGRVTPLQDRDHDVITAQVSAFASGGLRVLALAERVLPADAPPPHRRDDAESNLCFVGLVAMLDPPRPEVADAVSRCRTAGIRIIVITGDHPLTATAIAQRIGIVGDHPRVITGEELDQLTEQQISDLVRDEPEILFARASPEAKLHVADALRDQGHVVAMTGDGVNDAPALHRADIGVAMGRSGTDVAREAATMVLTDDNFASLVAAVEAGRRIYDNVRKFIVYIFAHATPEVAPFLVFALGGGLVPLPLTILQILAFDVGSETMPALALSREPAEPGLMTRPPRPRTEGVIRRSMLLRSWLFLGVIVGALQLAGFFYVLVRAGWHPGAPTGVGDPLHHAYQQATTMTFLGMIAGQIGTAFAVRTEHASLRSVGVFSNRYLLAGIAGELALAALLVYLPPFQALLGTAALPVSDLLLLLPYPFIVWGADESRRYLIRRRARRRGAPEVGTTRRRVT</sequence>
<dbReference type="PRINTS" id="PR00119">
    <property type="entry name" value="CATATPASE"/>
</dbReference>
<dbReference type="InterPro" id="IPR036412">
    <property type="entry name" value="HAD-like_sf"/>
</dbReference>
<dbReference type="GO" id="GO:0005886">
    <property type="term" value="C:plasma membrane"/>
    <property type="evidence" value="ECO:0007669"/>
    <property type="project" value="UniProtKB-SubCell"/>
</dbReference>
<gene>
    <name evidence="14" type="ORF">FH608_050675</name>
</gene>
<dbReference type="OrthoDB" id="9814270at2"/>
<dbReference type="EMBL" id="VDLX02000044">
    <property type="protein sequence ID" value="KAB8181791.1"/>
    <property type="molecule type" value="Genomic_DNA"/>
</dbReference>
<dbReference type="SUPFAM" id="SSF81665">
    <property type="entry name" value="Calcium ATPase, transmembrane domain M"/>
    <property type="match status" value="1"/>
</dbReference>
<reference evidence="14 15" key="1">
    <citation type="submission" date="2019-10" db="EMBL/GenBank/DDBJ databases">
        <title>Nonomuraea sp. nov., isolated from Phyllanthus amarus.</title>
        <authorList>
            <person name="Klykleung N."/>
            <person name="Tanasupawat S."/>
        </authorList>
    </citation>
    <scope>NUCLEOTIDE SEQUENCE [LARGE SCALE GENOMIC DNA]</scope>
    <source>
        <strain evidence="14 15">PA1-10</strain>
    </source>
</reference>
<evidence type="ECO:0000256" key="1">
    <source>
        <dbReference type="ARBA" id="ARBA00004651"/>
    </source>
</evidence>
<organism evidence="14 15">
    <name type="scientific">Nonomuraea phyllanthi</name>
    <dbReference type="NCBI Taxonomy" id="2219224"/>
    <lineage>
        <taxon>Bacteria</taxon>
        <taxon>Bacillati</taxon>
        <taxon>Actinomycetota</taxon>
        <taxon>Actinomycetes</taxon>
        <taxon>Streptosporangiales</taxon>
        <taxon>Streptosporangiaceae</taxon>
        <taxon>Nonomuraea</taxon>
    </lineage>
</organism>
<evidence type="ECO:0000256" key="7">
    <source>
        <dbReference type="ARBA" id="ARBA00022840"/>
    </source>
</evidence>
<keyword evidence="9" id="KW-1278">Translocase</keyword>
<keyword evidence="11" id="KW-0472">Membrane</keyword>
<dbReference type="Gene3D" id="2.70.150.10">
    <property type="entry name" value="Calcium-transporting ATPase, cytoplasmic transduction domain A"/>
    <property type="match status" value="1"/>
</dbReference>
<evidence type="ECO:0000256" key="8">
    <source>
        <dbReference type="ARBA" id="ARBA00022842"/>
    </source>
</evidence>
<name>A0A5C4USI1_9ACTN</name>
<dbReference type="InterPro" id="IPR018303">
    <property type="entry name" value="ATPase_P-typ_P_site"/>
</dbReference>
<dbReference type="InterPro" id="IPR001757">
    <property type="entry name" value="P_typ_ATPase"/>
</dbReference>
<dbReference type="InterPro" id="IPR004014">
    <property type="entry name" value="ATPase_P-typ_cation-transptr_N"/>
</dbReference>
<keyword evidence="3" id="KW-1003">Cell membrane</keyword>
<comment type="catalytic activity">
    <reaction evidence="12">
        <text>ATP + H2O = ADP + phosphate + H(+)</text>
        <dbReference type="Rhea" id="RHEA:13065"/>
        <dbReference type="ChEBI" id="CHEBI:15377"/>
        <dbReference type="ChEBI" id="CHEBI:15378"/>
        <dbReference type="ChEBI" id="CHEBI:30616"/>
        <dbReference type="ChEBI" id="CHEBI:43474"/>
        <dbReference type="ChEBI" id="CHEBI:456216"/>
    </reaction>
</comment>
<dbReference type="Gene3D" id="3.40.50.1000">
    <property type="entry name" value="HAD superfamily/HAD-like"/>
    <property type="match status" value="1"/>
</dbReference>
<comment type="caution">
    <text evidence="14">The sequence shown here is derived from an EMBL/GenBank/DDBJ whole genome shotgun (WGS) entry which is preliminary data.</text>
</comment>
<dbReference type="InterPro" id="IPR008250">
    <property type="entry name" value="ATPase_P-typ_transduc_dom_A_sf"/>
</dbReference>